<name>A0A6L3Y929_9HYPH</name>
<dbReference type="Proteomes" id="UP000481643">
    <property type="component" value="Unassembled WGS sequence"/>
</dbReference>
<sequence length="62" mass="6898">MAADRRKDAHEKIMLGGLVAKAGLRGENPAFILGVLLTAFEQKDNEKLRDAMIEKGRKAFEK</sequence>
<dbReference type="EMBL" id="WBVX01000046">
    <property type="protein sequence ID" value="KAB2676517.1"/>
    <property type="molecule type" value="Genomic_DNA"/>
</dbReference>
<dbReference type="AlphaFoldDB" id="A0A6L3Y929"/>
<organism evidence="1 2">
    <name type="scientific">Brucella tritici</name>
    <dbReference type="NCBI Taxonomy" id="94626"/>
    <lineage>
        <taxon>Bacteria</taxon>
        <taxon>Pseudomonadati</taxon>
        <taxon>Pseudomonadota</taxon>
        <taxon>Alphaproteobacteria</taxon>
        <taxon>Hyphomicrobiales</taxon>
        <taxon>Brucellaceae</taxon>
        <taxon>Brucella/Ochrobactrum group</taxon>
        <taxon>Brucella</taxon>
    </lineage>
</organism>
<comment type="caution">
    <text evidence="1">The sequence shown here is derived from an EMBL/GenBank/DDBJ whole genome shotgun (WGS) entry which is preliminary data.</text>
</comment>
<accession>A0A6L3Y929</accession>
<dbReference type="InterPro" id="IPR009444">
    <property type="entry name" value="Conjugal_tfr_TraD_a-type"/>
</dbReference>
<evidence type="ECO:0000313" key="2">
    <source>
        <dbReference type="Proteomes" id="UP000481643"/>
    </source>
</evidence>
<evidence type="ECO:0000313" key="1">
    <source>
        <dbReference type="EMBL" id="KAB2676517.1"/>
    </source>
</evidence>
<gene>
    <name evidence="1" type="ORF">F9L08_26350</name>
</gene>
<protein>
    <submittedName>
        <fullName evidence="1">Conjugal transfer protein TraD</fullName>
    </submittedName>
</protein>
<dbReference type="RefSeq" id="WP_151653970.1">
    <property type="nucleotide sequence ID" value="NZ_WBVX01000046.1"/>
</dbReference>
<reference evidence="1 2" key="1">
    <citation type="submission" date="2019-09" db="EMBL/GenBank/DDBJ databases">
        <title>Taxonomic organization of the family Brucellaceae based on a phylogenomic approach.</title>
        <authorList>
            <person name="Leclercq S."/>
            <person name="Cloeckaert A."/>
            <person name="Zygmunt M.S."/>
        </authorList>
    </citation>
    <scope>NUCLEOTIDE SEQUENCE [LARGE SCALE GENOMIC DNA]</scope>
    <source>
        <strain evidence="1 2">WS1830</strain>
    </source>
</reference>
<proteinExistence type="predicted"/>
<dbReference type="Pfam" id="PF06412">
    <property type="entry name" value="TraD"/>
    <property type="match status" value="1"/>
</dbReference>